<dbReference type="PANTHER" id="PTHR30437">
    <property type="entry name" value="TRANSCRIPTION ELONGATION FACTOR GREA"/>
    <property type="match status" value="1"/>
</dbReference>
<gene>
    <name evidence="2" type="ORF">D0T11_12845</name>
</gene>
<dbReference type="Gene3D" id="3.10.50.30">
    <property type="entry name" value="Transcription elongation factor, GreA/GreB, C-terminal domain"/>
    <property type="match status" value="1"/>
</dbReference>
<dbReference type="GO" id="GO:0070063">
    <property type="term" value="F:RNA polymerase binding"/>
    <property type="evidence" value="ECO:0007669"/>
    <property type="project" value="InterPro"/>
</dbReference>
<dbReference type="GO" id="GO:0032784">
    <property type="term" value="P:regulation of DNA-templated transcription elongation"/>
    <property type="evidence" value="ECO:0007669"/>
    <property type="project" value="InterPro"/>
</dbReference>
<dbReference type="GO" id="GO:0006354">
    <property type="term" value="P:DNA-templated transcription elongation"/>
    <property type="evidence" value="ECO:0007669"/>
    <property type="project" value="TreeGrafter"/>
</dbReference>
<sequence>MMKAILVTKADHVRLLELVAAERQLSGTRVIGRLSSELHRATLVDSAAVPADVITMNSVVRLRELTSQMALEITLVYPKEADVARRKISILAPVATAVLGRRVGDNVTWPLPKGLATYQIEALLHQPEAATGPGRVDELLPN</sequence>
<accession>A0A418QV85</accession>
<dbReference type="InterPro" id="IPR036953">
    <property type="entry name" value="GreA/GreB_C_sf"/>
</dbReference>
<evidence type="ECO:0000313" key="3">
    <source>
        <dbReference type="Proteomes" id="UP000284250"/>
    </source>
</evidence>
<evidence type="ECO:0000259" key="1">
    <source>
        <dbReference type="Pfam" id="PF01272"/>
    </source>
</evidence>
<dbReference type="SUPFAM" id="SSF54534">
    <property type="entry name" value="FKBP-like"/>
    <property type="match status" value="1"/>
</dbReference>
<dbReference type="InterPro" id="IPR023459">
    <property type="entry name" value="Tscrpt_elong_fac_GreA/B_fam"/>
</dbReference>
<comment type="caution">
    <text evidence="2">The sequence shown here is derived from an EMBL/GenBank/DDBJ whole genome shotgun (WGS) entry which is preliminary data.</text>
</comment>
<protein>
    <submittedName>
        <fullName evidence="2">Nucleoside diphosphate kinase regulator</fullName>
    </submittedName>
</protein>
<name>A0A418QV85_9BACT</name>
<keyword evidence="3" id="KW-1185">Reference proteome</keyword>
<organism evidence="2 3">
    <name type="scientific">Hymenobacter rubripertinctus</name>
    <dbReference type="NCBI Taxonomy" id="2029981"/>
    <lineage>
        <taxon>Bacteria</taxon>
        <taxon>Pseudomonadati</taxon>
        <taxon>Bacteroidota</taxon>
        <taxon>Cytophagia</taxon>
        <taxon>Cytophagales</taxon>
        <taxon>Hymenobacteraceae</taxon>
        <taxon>Hymenobacter</taxon>
    </lineage>
</organism>
<evidence type="ECO:0000313" key="2">
    <source>
        <dbReference type="EMBL" id="RIY09054.1"/>
    </source>
</evidence>
<reference evidence="2 3" key="1">
    <citation type="submission" date="2019-01" db="EMBL/GenBank/DDBJ databases">
        <title>Hymenobacter humicola sp. nov., isolated from soils in Antarctica.</title>
        <authorList>
            <person name="Sedlacek I."/>
            <person name="Holochova P."/>
            <person name="Kralova S."/>
            <person name="Pantucek R."/>
            <person name="Stankova E."/>
            <person name="Vrbovska V."/>
            <person name="Kristofova L."/>
            <person name="Svec P."/>
            <person name="Busse H.-J."/>
        </authorList>
    </citation>
    <scope>NUCLEOTIDE SEQUENCE [LARGE SCALE GENOMIC DNA]</scope>
    <source>
        <strain evidence="2 3">CCM 8852</strain>
    </source>
</reference>
<dbReference type="GO" id="GO:0003677">
    <property type="term" value="F:DNA binding"/>
    <property type="evidence" value="ECO:0007669"/>
    <property type="project" value="InterPro"/>
</dbReference>
<keyword evidence="2" id="KW-0418">Kinase</keyword>
<proteinExistence type="predicted"/>
<dbReference type="InterPro" id="IPR001437">
    <property type="entry name" value="Tscrpt_elong_fac_GreA/B_C"/>
</dbReference>
<dbReference type="AlphaFoldDB" id="A0A418QV85"/>
<dbReference type="Pfam" id="PF01272">
    <property type="entry name" value="GreA_GreB"/>
    <property type="match status" value="1"/>
</dbReference>
<dbReference type="NCBIfam" id="NF004396">
    <property type="entry name" value="PRK05753.1"/>
    <property type="match status" value="1"/>
</dbReference>
<dbReference type="GO" id="GO:0016301">
    <property type="term" value="F:kinase activity"/>
    <property type="evidence" value="ECO:0007669"/>
    <property type="project" value="UniProtKB-KW"/>
</dbReference>
<dbReference type="EMBL" id="QYCN01000018">
    <property type="protein sequence ID" value="RIY09054.1"/>
    <property type="molecule type" value="Genomic_DNA"/>
</dbReference>
<dbReference type="PANTHER" id="PTHR30437:SF5">
    <property type="entry name" value="REGULATOR OF NUCLEOSIDE DIPHOSPHATE KINASE"/>
    <property type="match status" value="1"/>
</dbReference>
<keyword evidence="2" id="KW-0808">Transferase</keyword>
<dbReference type="RefSeq" id="WP_119656201.1">
    <property type="nucleotide sequence ID" value="NZ_JBHUOI010000044.1"/>
</dbReference>
<feature type="domain" description="Transcription elongation factor GreA/GreB C-terminal" evidence="1">
    <location>
        <begin position="50"/>
        <end position="121"/>
    </location>
</feature>
<dbReference type="Proteomes" id="UP000284250">
    <property type="component" value="Unassembled WGS sequence"/>
</dbReference>
<dbReference type="OrthoDB" id="192847at2"/>